<dbReference type="InterPro" id="IPR013766">
    <property type="entry name" value="Thioredoxin_domain"/>
</dbReference>
<dbReference type="STRING" id="55207.KP22_07065"/>
<dbReference type="InterPro" id="IPR033674">
    <property type="entry name" value="BtuE"/>
</dbReference>
<dbReference type="GO" id="GO:0140824">
    <property type="term" value="F:thioredoxin-dependent peroxiredoxin activity"/>
    <property type="evidence" value="ECO:0007669"/>
    <property type="project" value="UniProtKB-EC"/>
</dbReference>
<proteinExistence type="inferred from homology"/>
<accession>A0A093RYD9</accession>
<evidence type="ECO:0000313" key="6">
    <source>
        <dbReference type="EMBL" id="KFX07845.1"/>
    </source>
</evidence>
<name>A0A093RYD9_9GAMM</name>
<reference evidence="6 7" key="1">
    <citation type="submission" date="2014-08" db="EMBL/GenBank/DDBJ databases">
        <title>Genome sequences of NCPPB Pectobacterium isolates.</title>
        <authorList>
            <person name="Glover R.H."/>
            <person name="Sapp M."/>
            <person name="Elphinstone J."/>
        </authorList>
    </citation>
    <scope>NUCLEOTIDE SEQUENCE [LARGE SCALE GENOMIC DNA]</scope>
    <source>
        <strain evidence="6 7">NCPPB 2795</strain>
    </source>
</reference>
<dbReference type="GO" id="GO:0034599">
    <property type="term" value="P:cellular response to oxidative stress"/>
    <property type="evidence" value="ECO:0007669"/>
    <property type="project" value="TreeGrafter"/>
</dbReference>
<dbReference type="InterPro" id="IPR000889">
    <property type="entry name" value="Glutathione_peroxidase"/>
</dbReference>
<sequence length="183" mass="20712">MSTEIYAIPLTTIDGKATTFDAFKGQVALVVNVASQCGLTKQYDALEKLYETYRDKGLVVLGFPSNEFAGQEPGSEEEIQEFCRGTFGVQFPMFSKIEVNGENRHPLYQLLIRQQPEANGTWKSDFFARLVNKGRKPKNPEDILWNFEKFLVDREGRVIERFAPDMSPDHDTIVKAIEAALAK</sequence>
<dbReference type="Gene3D" id="3.40.30.10">
    <property type="entry name" value="Glutaredoxin"/>
    <property type="match status" value="1"/>
</dbReference>
<dbReference type="eggNOG" id="COG0386">
    <property type="taxonomic scope" value="Bacteria"/>
</dbReference>
<dbReference type="PROSITE" id="PS51352">
    <property type="entry name" value="THIOREDOXIN_2"/>
    <property type="match status" value="1"/>
</dbReference>
<feature type="active site" evidence="3 4">
    <location>
        <position position="37"/>
    </location>
</feature>
<dbReference type="Pfam" id="PF00255">
    <property type="entry name" value="GSHPx"/>
    <property type="match status" value="1"/>
</dbReference>
<evidence type="ECO:0000313" key="7">
    <source>
        <dbReference type="Proteomes" id="UP000032874"/>
    </source>
</evidence>
<evidence type="ECO:0000256" key="2">
    <source>
        <dbReference type="ARBA" id="ARBA00023002"/>
    </source>
</evidence>
<dbReference type="HAMAP" id="MF_02061">
    <property type="entry name" value="Thiored_glutath_peroxid"/>
    <property type="match status" value="1"/>
</dbReference>
<feature type="domain" description="Thioredoxin" evidence="5">
    <location>
        <begin position="1"/>
        <end position="182"/>
    </location>
</feature>
<dbReference type="PANTHER" id="PTHR11592:SF40">
    <property type="entry name" value="THIOREDOXIN_GLUTATHIONE PEROXIDASE BTUE"/>
    <property type="match status" value="1"/>
</dbReference>
<evidence type="ECO:0000259" key="5">
    <source>
        <dbReference type="PROSITE" id="PS51352"/>
    </source>
</evidence>
<dbReference type="InterPro" id="IPR036249">
    <property type="entry name" value="Thioredoxin-like_sf"/>
</dbReference>
<comment type="function">
    <text evidence="3">Non-specific peroxidase that can use thioredoxin or glutathione as a reducing agent.</text>
</comment>
<comment type="catalytic activity">
    <reaction evidence="3">
        <text>a hydroperoxide + [thioredoxin]-dithiol = an alcohol + [thioredoxin]-disulfide + H2O</text>
        <dbReference type="Rhea" id="RHEA:62620"/>
        <dbReference type="Rhea" id="RHEA-COMP:10698"/>
        <dbReference type="Rhea" id="RHEA-COMP:10700"/>
        <dbReference type="ChEBI" id="CHEBI:15377"/>
        <dbReference type="ChEBI" id="CHEBI:29950"/>
        <dbReference type="ChEBI" id="CHEBI:30879"/>
        <dbReference type="ChEBI" id="CHEBI:35924"/>
        <dbReference type="ChEBI" id="CHEBI:50058"/>
        <dbReference type="EC" id="1.11.1.24"/>
    </reaction>
</comment>
<evidence type="ECO:0000256" key="3">
    <source>
        <dbReference type="HAMAP-Rule" id="MF_02061"/>
    </source>
</evidence>
<evidence type="ECO:0000256" key="1">
    <source>
        <dbReference type="ARBA" id="ARBA00022559"/>
    </source>
</evidence>
<dbReference type="PROSITE" id="PS51355">
    <property type="entry name" value="GLUTATHIONE_PEROXID_3"/>
    <property type="match status" value="1"/>
</dbReference>
<dbReference type="EC" id="1.11.1.24" evidence="3"/>
<dbReference type="PIRSF" id="PIRSF000303">
    <property type="entry name" value="Glutathion_perox"/>
    <property type="match status" value="1"/>
</dbReference>
<dbReference type="PANTHER" id="PTHR11592">
    <property type="entry name" value="GLUTATHIONE PEROXIDASE"/>
    <property type="match status" value="1"/>
</dbReference>
<evidence type="ECO:0000256" key="4">
    <source>
        <dbReference type="PIRSR" id="PIRSR000303-1"/>
    </source>
</evidence>
<dbReference type="PRINTS" id="PR01011">
    <property type="entry name" value="GLUTPROXDASE"/>
</dbReference>
<comment type="caution">
    <text evidence="6">The sequence shown here is derived from an EMBL/GenBank/DDBJ whole genome shotgun (WGS) entry which is preliminary data.</text>
</comment>
<comment type="similarity">
    <text evidence="3">Belongs to the glutathione peroxidase family. BtuE subfamily.</text>
</comment>
<dbReference type="RefSeq" id="WP_039323215.1">
    <property type="nucleotide sequence ID" value="NZ_JQHM01000001.1"/>
</dbReference>
<protein>
    <recommendedName>
        <fullName evidence="3">Thioredoxin/glutathione peroxidase BtuE</fullName>
        <ecNumber evidence="3">1.11.1.24</ecNumber>
        <ecNumber evidence="3">1.11.1.9</ecNumber>
    </recommendedName>
</protein>
<dbReference type="SUPFAM" id="SSF52833">
    <property type="entry name" value="Thioredoxin-like"/>
    <property type="match status" value="1"/>
</dbReference>
<dbReference type="CDD" id="cd00340">
    <property type="entry name" value="GSH_Peroxidase"/>
    <property type="match status" value="1"/>
</dbReference>
<organism evidence="6 7">
    <name type="scientific">Pectobacterium betavasculorum</name>
    <dbReference type="NCBI Taxonomy" id="55207"/>
    <lineage>
        <taxon>Bacteria</taxon>
        <taxon>Pseudomonadati</taxon>
        <taxon>Pseudomonadota</taxon>
        <taxon>Gammaproteobacteria</taxon>
        <taxon>Enterobacterales</taxon>
        <taxon>Pectobacteriaceae</taxon>
        <taxon>Pectobacterium</taxon>
    </lineage>
</organism>
<dbReference type="AlphaFoldDB" id="A0A093RYD9"/>
<dbReference type="Proteomes" id="UP000032874">
    <property type="component" value="Unassembled WGS sequence"/>
</dbReference>
<keyword evidence="1 3" id="KW-0575">Peroxidase</keyword>
<keyword evidence="2 3" id="KW-0560">Oxidoreductase</keyword>
<comment type="catalytic activity">
    <reaction evidence="3">
        <text>2 glutathione + H2O2 = glutathione disulfide + 2 H2O</text>
        <dbReference type="Rhea" id="RHEA:16833"/>
        <dbReference type="ChEBI" id="CHEBI:15377"/>
        <dbReference type="ChEBI" id="CHEBI:16240"/>
        <dbReference type="ChEBI" id="CHEBI:57925"/>
        <dbReference type="ChEBI" id="CHEBI:58297"/>
        <dbReference type="EC" id="1.11.1.9"/>
    </reaction>
</comment>
<dbReference type="EC" id="1.11.1.9" evidence="3"/>
<dbReference type="FunFam" id="3.40.30.10:FF:000010">
    <property type="entry name" value="Glutathione peroxidase"/>
    <property type="match status" value="1"/>
</dbReference>
<dbReference type="NCBIfam" id="NF007900">
    <property type="entry name" value="PRK10606.1"/>
    <property type="match status" value="1"/>
</dbReference>
<gene>
    <name evidence="3 6" type="primary">btuE</name>
    <name evidence="6" type="ORF">KP22_07065</name>
</gene>
<dbReference type="EMBL" id="JQHM01000001">
    <property type="protein sequence ID" value="KFX07845.1"/>
    <property type="molecule type" value="Genomic_DNA"/>
</dbReference>
<dbReference type="GO" id="GO:0004602">
    <property type="term" value="F:glutathione peroxidase activity"/>
    <property type="evidence" value="ECO:0007669"/>
    <property type="project" value="UniProtKB-UniRule"/>
</dbReference>